<feature type="domain" description="Methyl-accepting transducer" evidence="8">
    <location>
        <begin position="223"/>
        <end position="452"/>
    </location>
</feature>
<dbReference type="InterPro" id="IPR003660">
    <property type="entry name" value="HAMP_dom"/>
</dbReference>
<evidence type="ECO:0000256" key="6">
    <source>
        <dbReference type="SAM" id="MobiDB-lite"/>
    </source>
</evidence>
<evidence type="ECO:0000256" key="1">
    <source>
        <dbReference type="ARBA" id="ARBA00004429"/>
    </source>
</evidence>
<keyword evidence="7" id="KW-0812">Transmembrane</keyword>
<evidence type="ECO:0000313" key="12">
    <source>
        <dbReference type="Proteomes" id="UP000324996"/>
    </source>
</evidence>
<protein>
    <recommendedName>
        <fullName evidence="13">Methyl-accepting chemotaxis protein</fullName>
    </recommendedName>
</protein>
<dbReference type="PROSITE" id="PS50111">
    <property type="entry name" value="CHEMOTAXIS_TRANSDUC_2"/>
    <property type="match status" value="1"/>
</dbReference>
<comment type="similarity">
    <text evidence="4">Belongs to the methyl-accepting chemotaxis (MCP) protein family.</text>
</comment>
<organism evidence="11 12">
    <name type="scientific">Iodidimonas nitroreducens</name>
    <dbReference type="NCBI Taxonomy" id="1236968"/>
    <lineage>
        <taxon>Bacteria</taxon>
        <taxon>Pseudomonadati</taxon>
        <taxon>Pseudomonadota</taxon>
        <taxon>Alphaproteobacteria</taxon>
        <taxon>Iodidimonadales</taxon>
        <taxon>Iodidimonadaceae</taxon>
        <taxon>Iodidimonas</taxon>
    </lineage>
</organism>
<evidence type="ECO:0000256" key="3">
    <source>
        <dbReference type="ARBA" id="ARBA00023224"/>
    </source>
</evidence>
<dbReference type="PROSITE" id="PS50885">
    <property type="entry name" value="HAMP"/>
    <property type="match status" value="1"/>
</dbReference>
<feature type="region of interest" description="Disordered" evidence="6">
    <location>
        <begin position="171"/>
        <end position="193"/>
    </location>
</feature>
<dbReference type="Pfam" id="PF00672">
    <property type="entry name" value="HAMP"/>
    <property type="match status" value="1"/>
</dbReference>
<dbReference type="Pfam" id="PF00015">
    <property type="entry name" value="MCPsignal"/>
    <property type="match status" value="1"/>
</dbReference>
<dbReference type="Gene3D" id="1.10.8.500">
    <property type="entry name" value="HAMP domain in histidine kinase"/>
    <property type="match status" value="1"/>
</dbReference>
<keyword evidence="12" id="KW-1185">Reference proteome</keyword>
<keyword evidence="3 5" id="KW-0807">Transducer</keyword>
<feature type="transmembrane region" description="Helical" evidence="7">
    <location>
        <begin position="77"/>
        <end position="98"/>
    </location>
</feature>
<proteinExistence type="inferred from homology"/>
<evidence type="ECO:0000259" key="8">
    <source>
        <dbReference type="PROSITE" id="PS50111"/>
    </source>
</evidence>
<dbReference type="InterPro" id="IPR000727">
    <property type="entry name" value="T_SNARE_dom"/>
</dbReference>
<evidence type="ECO:0000313" key="11">
    <source>
        <dbReference type="EMBL" id="GER03615.1"/>
    </source>
</evidence>
<dbReference type="EMBL" id="BKCN01000005">
    <property type="protein sequence ID" value="GER03615.1"/>
    <property type="molecule type" value="Genomic_DNA"/>
</dbReference>
<dbReference type="Gene3D" id="1.10.287.950">
    <property type="entry name" value="Methyl-accepting chemotaxis protein"/>
    <property type="match status" value="1"/>
</dbReference>
<dbReference type="GO" id="GO:0007165">
    <property type="term" value="P:signal transduction"/>
    <property type="evidence" value="ECO:0007669"/>
    <property type="project" value="UniProtKB-KW"/>
</dbReference>
<dbReference type="PROSITE" id="PS50192">
    <property type="entry name" value="T_SNARE"/>
    <property type="match status" value="1"/>
</dbReference>
<evidence type="ECO:0008006" key="13">
    <source>
        <dbReference type="Google" id="ProtNLM"/>
    </source>
</evidence>
<evidence type="ECO:0000256" key="7">
    <source>
        <dbReference type="SAM" id="Phobius"/>
    </source>
</evidence>
<evidence type="ECO:0000256" key="4">
    <source>
        <dbReference type="ARBA" id="ARBA00029447"/>
    </source>
</evidence>
<dbReference type="InterPro" id="IPR004089">
    <property type="entry name" value="MCPsignal_dom"/>
</dbReference>
<evidence type="ECO:0000256" key="5">
    <source>
        <dbReference type="PROSITE-ProRule" id="PRU00284"/>
    </source>
</evidence>
<keyword evidence="2" id="KW-1003">Cell membrane</keyword>
<dbReference type="SUPFAM" id="SSF58104">
    <property type="entry name" value="Methyl-accepting chemotaxis protein (MCP) signaling domain"/>
    <property type="match status" value="1"/>
</dbReference>
<dbReference type="SMART" id="SM00304">
    <property type="entry name" value="HAMP"/>
    <property type="match status" value="1"/>
</dbReference>
<keyword evidence="7" id="KW-1133">Transmembrane helix</keyword>
<comment type="subcellular location">
    <subcellularLocation>
        <location evidence="1">Cell inner membrane</location>
        <topology evidence="1">Multi-pass membrane protein</topology>
    </subcellularLocation>
</comment>
<comment type="caution">
    <text evidence="11">The sequence shown here is derived from an EMBL/GenBank/DDBJ whole genome shotgun (WGS) entry which is preliminary data.</text>
</comment>
<sequence>MEEGPISFFLRLAGSPLIAQNCSATVESADAMLAHLRSFDDRGAKDGLARRLEPIAAQFFVQSQRLDHPVDALNSKIVVILVSFACLSGFLGAAYGIWNAVMIARPLMRLEETVTTLSEGNLAVKVPDQQRHDEFGSFARSLERFKIAAHERMQLEAENRERIEKEARMRQKLAEEREQAATAKHHEEQAQAEQVVRRERALQKLINGFDQTVVKTRAELTQAMDSLQKMAEHIEKTTTIMGDGTGKAASLSEDASDAVKAAADEMSGLSKAIAAIAQRQTVADKEVSGAADRVRRAMISVDDFVKVASEINSITALINDIAEKTNLLALNATIEAARAGEAGRGFAVVAHEVKALAAQTAKATGDIDHHIQSLQASSTEASGAVKQIGDIIQRVDQLSKETGEEIAQQNKVMEAISGHVQAAAGDAADVRQTLDDIGGKADVMRQSVQQIKQSVLGVSGSSAELDQEIRKFLHEVKSV</sequence>
<feature type="domain" description="T-SNARE coiled-coil homology" evidence="9">
    <location>
        <begin position="375"/>
        <end position="437"/>
    </location>
</feature>
<dbReference type="CDD" id="cd06225">
    <property type="entry name" value="HAMP"/>
    <property type="match status" value="1"/>
</dbReference>
<name>A0A5A7N7J6_9PROT</name>
<dbReference type="GO" id="GO:0005886">
    <property type="term" value="C:plasma membrane"/>
    <property type="evidence" value="ECO:0007669"/>
    <property type="project" value="UniProtKB-SubCell"/>
</dbReference>
<feature type="domain" description="HAMP" evidence="10">
    <location>
        <begin position="101"/>
        <end position="154"/>
    </location>
</feature>
<dbReference type="Proteomes" id="UP000324996">
    <property type="component" value="Unassembled WGS sequence"/>
</dbReference>
<evidence type="ECO:0000256" key="2">
    <source>
        <dbReference type="ARBA" id="ARBA00022519"/>
    </source>
</evidence>
<dbReference type="PANTHER" id="PTHR32089">
    <property type="entry name" value="METHYL-ACCEPTING CHEMOTAXIS PROTEIN MCPB"/>
    <property type="match status" value="1"/>
</dbReference>
<accession>A0A5A7N7J6</accession>
<keyword evidence="7" id="KW-0472">Membrane</keyword>
<evidence type="ECO:0000259" key="10">
    <source>
        <dbReference type="PROSITE" id="PS50885"/>
    </source>
</evidence>
<evidence type="ECO:0000259" key="9">
    <source>
        <dbReference type="PROSITE" id="PS50192"/>
    </source>
</evidence>
<dbReference type="SMART" id="SM00283">
    <property type="entry name" value="MA"/>
    <property type="match status" value="1"/>
</dbReference>
<keyword evidence="2" id="KW-0997">Cell inner membrane</keyword>
<dbReference type="PANTHER" id="PTHR32089:SF112">
    <property type="entry name" value="LYSOZYME-LIKE PROTEIN-RELATED"/>
    <property type="match status" value="1"/>
</dbReference>
<dbReference type="AlphaFoldDB" id="A0A5A7N7J6"/>
<dbReference type="SMART" id="SM00397">
    <property type="entry name" value="t_SNARE"/>
    <property type="match status" value="1"/>
</dbReference>
<gene>
    <name evidence="11" type="ORF">JCM17846_12970</name>
</gene>
<reference evidence="11 12" key="1">
    <citation type="submission" date="2019-09" db="EMBL/GenBank/DDBJ databases">
        <title>NBRP : Genome information of microbial organism related human and environment.</title>
        <authorList>
            <person name="Hattori M."/>
            <person name="Oshima K."/>
            <person name="Inaba H."/>
            <person name="Suda W."/>
            <person name="Sakamoto M."/>
            <person name="Iino T."/>
            <person name="Kitahara M."/>
            <person name="Oshida Y."/>
            <person name="Iida T."/>
            <person name="Kudo T."/>
            <person name="Itoh T."/>
            <person name="Ohkuma M."/>
        </authorList>
    </citation>
    <scope>NUCLEOTIDE SEQUENCE [LARGE SCALE GENOMIC DNA]</scope>
    <source>
        <strain evidence="11 12">Q-1</strain>
    </source>
</reference>